<dbReference type="AlphaFoldDB" id="A0A850Q0T7"/>
<proteinExistence type="predicted"/>
<dbReference type="EMBL" id="JABFYL010000049">
    <property type="protein sequence ID" value="NVN53724.1"/>
    <property type="molecule type" value="Genomic_DNA"/>
</dbReference>
<keyword evidence="1" id="KW-0067">ATP-binding</keyword>
<dbReference type="Proteomes" id="UP000570517">
    <property type="component" value="Unassembled WGS sequence"/>
</dbReference>
<name>A0A850Q0T7_9MYCO</name>
<accession>A0A850Q0T7</accession>
<organism evidence="1 2">
    <name type="scientific">Mycolicibacterium hippocampi</name>
    <dbReference type="NCBI Taxonomy" id="659824"/>
    <lineage>
        <taxon>Bacteria</taxon>
        <taxon>Bacillati</taxon>
        <taxon>Actinomycetota</taxon>
        <taxon>Actinomycetes</taxon>
        <taxon>Mycobacteriales</taxon>
        <taxon>Mycobacteriaceae</taxon>
        <taxon>Mycolicibacterium</taxon>
    </lineage>
</organism>
<evidence type="ECO:0000313" key="1">
    <source>
        <dbReference type="EMBL" id="NVN53724.1"/>
    </source>
</evidence>
<evidence type="ECO:0000313" key="2">
    <source>
        <dbReference type="Proteomes" id="UP000570517"/>
    </source>
</evidence>
<protein>
    <submittedName>
        <fullName evidence="1">DNA repair helicase</fullName>
    </submittedName>
</protein>
<keyword evidence="1" id="KW-0378">Hydrolase</keyword>
<sequence length="62" mass="6865">MVYSPLLRDGLHAEPTWTLAMPPLVAHVLVPLRTPAHRQLYLAEQGYGYVIKDADDLLGPAI</sequence>
<gene>
    <name evidence="1" type="ORF">HLY00_4075</name>
</gene>
<keyword evidence="1" id="KW-0547">Nucleotide-binding</keyword>
<dbReference type="GO" id="GO:0004386">
    <property type="term" value="F:helicase activity"/>
    <property type="evidence" value="ECO:0007669"/>
    <property type="project" value="UniProtKB-KW"/>
</dbReference>
<dbReference type="RefSeq" id="WP_178361541.1">
    <property type="nucleotide sequence ID" value="NZ_JABFYL010000049.1"/>
</dbReference>
<keyword evidence="2" id="KW-1185">Reference proteome</keyword>
<reference evidence="1 2" key="1">
    <citation type="submission" date="2020-05" db="EMBL/GenBank/DDBJ databases">
        <title>Draft genome sequence of Mycobacterium hippocampi DL, isolated from European seabass, Dicentrarchus labrax, reared in fish farms.</title>
        <authorList>
            <person name="Stathopoulou P."/>
            <person name="Asimakis E."/>
            <person name="Tzokas K."/>
            <person name="Batargias C."/>
            <person name="Tsiamis G."/>
        </authorList>
    </citation>
    <scope>NUCLEOTIDE SEQUENCE [LARGE SCALE GENOMIC DNA]</scope>
    <source>
        <strain evidence="1 2">DL</strain>
    </source>
</reference>
<keyword evidence="1" id="KW-0347">Helicase</keyword>
<comment type="caution">
    <text evidence="1">The sequence shown here is derived from an EMBL/GenBank/DDBJ whole genome shotgun (WGS) entry which is preliminary data.</text>
</comment>